<evidence type="ECO:0000313" key="1">
    <source>
        <dbReference type="EMBL" id="CAG5121794.1"/>
    </source>
</evidence>
<comment type="caution">
    <text evidence="1">The sequence shown here is derived from an EMBL/GenBank/DDBJ whole genome shotgun (WGS) entry which is preliminary data.</text>
</comment>
<organism evidence="1 2">
    <name type="scientific">Candidula unifasciata</name>
    <dbReference type="NCBI Taxonomy" id="100452"/>
    <lineage>
        <taxon>Eukaryota</taxon>
        <taxon>Metazoa</taxon>
        <taxon>Spiralia</taxon>
        <taxon>Lophotrochozoa</taxon>
        <taxon>Mollusca</taxon>
        <taxon>Gastropoda</taxon>
        <taxon>Heterobranchia</taxon>
        <taxon>Euthyneura</taxon>
        <taxon>Panpulmonata</taxon>
        <taxon>Eupulmonata</taxon>
        <taxon>Stylommatophora</taxon>
        <taxon>Helicina</taxon>
        <taxon>Helicoidea</taxon>
        <taxon>Geomitridae</taxon>
        <taxon>Candidula</taxon>
    </lineage>
</organism>
<protein>
    <submittedName>
        <fullName evidence="1">Uncharacterized protein</fullName>
    </submittedName>
</protein>
<feature type="non-terminal residue" evidence="1">
    <location>
        <position position="1"/>
    </location>
</feature>
<evidence type="ECO:0000313" key="2">
    <source>
        <dbReference type="Proteomes" id="UP000678393"/>
    </source>
</evidence>
<reference evidence="1" key="1">
    <citation type="submission" date="2021-04" db="EMBL/GenBank/DDBJ databases">
        <authorList>
            <consortium name="Molecular Ecology Group"/>
        </authorList>
    </citation>
    <scope>NUCLEOTIDE SEQUENCE</scope>
</reference>
<dbReference type="AlphaFoldDB" id="A0A8S3YXV1"/>
<sequence>VDVFVPFHETSFYFNCTQIADTRGSPRRSFSNPQLIGRDCDTGRSPGLISDLLDCSV</sequence>
<name>A0A8S3YXV1_9EUPU</name>
<accession>A0A8S3YXV1</accession>
<dbReference type="EMBL" id="CAJHNH020001165">
    <property type="protein sequence ID" value="CAG5121794.1"/>
    <property type="molecule type" value="Genomic_DNA"/>
</dbReference>
<keyword evidence="2" id="KW-1185">Reference proteome</keyword>
<dbReference type="Proteomes" id="UP000678393">
    <property type="component" value="Unassembled WGS sequence"/>
</dbReference>
<gene>
    <name evidence="1" type="ORF">CUNI_LOCUS7352</name>
</gene>
<feature type="non-terminal residue" evidence="1">
    <location>
        <position position="57"/>
    </location>
</feature>
<proteinExistence type="predicted"/>